<dbReference type="OrthoDB" id="9812260at2"/>
<dbReference type="PROSITE" id="PS50112">
    <property type="entry name" value="PAS"/>
    <property type="match status" value="1"/>
</dbReference>
<dbReference type="Gene3D" id="3.30.70.270">
    <property type="match status" value="1"/>
</dbReference>
<dbReference type="CDD" id="cd01949">
    <property type="entry name" value="GGDEF"/>
    <property type="match status" value="1"/>
</dbReference>
<comment type="caution">
    <text evidence="9">The sequence shown here is derived from an EMBL/GenBank/DDBJ whole genome shotgun (WGS) entry which is preliminary data.</text>
</comment>
<dbReference type="Gene3D" id="3.30.450.20">
    <property type="entry name" value="PAS domain"/>
    <property type="match status" value="1"/>
</dbReference>
<evidence type="ECO:0000256" key="4">
    <source>
        <dbReference type="ARBA" id="ARBA00022989"/>
    </source>
</evidence>
<protein>
    <recommendedName>
        <fullName evidence="11">Diguanylate cyclase</fullName>
    </recommendedName>
</protein>
<organism evidence="9 10">
    <name type="scientific">Novosphingobium malaysiense</name>
    <dbReference type="NCBI Taxonomy" id="1348853"/>
    <lineage>
        <taxon>Bacteria</taxon>
        <taxon>Pseudomonadati</taxon>
        <taxon>Pseudomonadota</taxon>
        <taxon>Alphaproteobacteria</taxon>
        <taxon>Sphingomonadales</taxon>
        <taxon>Sphingomonadaceae</taxon>
        <taxon>Novosphingobium</taxon>
    </lineage>
</organism>
<name>A0A0B1ZNV3_9SPHN</name>
<feature type="transmembrane region" description="Helical" evidence="6">
    <location>
        <begin position="201"/>
        <end position="225"/>
    </location>
</feature>
<feature type="transmembrane region" description="Helical" evidence="6">
    <location>
        <begin position="90"/>
        <end position="108"/>
    </location>
</feature>
<dbReference type="GO" id="GO:0005886">
    <property type="term" value="C:plasma membrane"/>
    <property type="evidence" value="ECO:0007669"/>
    <property type="project" value="UniProtKB-SubCell"/>
</dbReference>
<feature type="transmembrane region" description="Helical" evidence="6">
    <location>
        <begin position="163"/>
        <end position="181"/>
    </location>
</feature>
<dbReference type="Pfam" id="PF05231">
    <property type="entry name" value="MASE1"/>
    <property type="match status" value="1"/>
</dbReference>
<feature type="transmembrane region" description="Helical" evidence="6">
    <location>
        <begin position="237"/>
        <end position="256"/>
    </location>
</feature>
<proteinExistence type="predicted"/>
<dbReference type="AlphaFoldDB" id="A0A0B1ZNV3"/>
<gene>
    <name evidence="9" type="ORF">LK12_08385</name>
</gene>
<evidence type="ECO:0000259" key="7">
    <source>
        <dbReference type="PROSITE" id="PS50112"/>
    </source>
</evidence>
<dbReference type="InterPro" id="IPR013656">
    <property type="entry name" value="PAS_4"/>
</dbReference>
<dbReference type="STRING" id="1348853.LK12_08385"/>
<evidence type="ECO:0000259" key="8">
    <source>
        <dbReference type="PROSITE" id="PS50887"/>
    </source>
</evidence>
<dbReference type="Pfam" id="PF00990">
    <property type="entry name" value="GGDEF"/>
    <property type="match status" value="1"/>
</dbReference>
<keyword evidence="4 6" id="KW-1133">Transmembrane helix</keyword>
<dbReference type="NCBIfam" id="TIGR00254">
    <property type="entry name" value="GGDEF"/>
    <property type="match status" value="1"/>
</dbReference>
<evidence type="ECO:0000256" key="5">
    <source>
        <dbReference type="ARBA" id="ARBA00023136"/>
    </source>
</evidence>
<dbReference type="InterPro" id="IPR000160">
    <property type="entry name" value="GGDEF_dom"/>
</dbReference>
<feature type="transmembrane region" description="Helical" evidence="6">
    <location>
        <begin position="276"/>
        <end position="296"/>
    </location>
</feature>
<dbReference type="SUPFAM" id="SSF55073">
    <property type="entry name" value="Nucleotide cyclase"/>
    <property type="match status" value="1"/>
</dbReference>
<comment type="subcellular location">
    <subcellularLocation>
        <location evidence="1">Cell membrane</location>
        <topology evidence="1">Multi-pass membrane protein</topology>
    </subcellularLocation>
</comment>
<dbReference type="InterPro" id="IPR052155">
    <property type="entry name" value="Biofilm_reg_signaling"/>
</dbReference>
<dbReference type="InterPro" id="IPR000014">
    <property type="entry name" value="PAS"/>
</dbReference>
<feature type="transmembrane region" description="Helical" evidence="6">
    <location>
        <begin position="128"/>
        <end position="151"/>
    </location>
</feature>
<dbReference type="PROSITE" id="PS50887">
    <property type="entry name" value="GGDEF"/>
    <property type="match status" value="1"/>
</dbReference>
<dbReference type="Proteomes" id="UP000031057">
    <property type="component" value="Unassembled WGS sequence"/>
</dbReference>
<feature type="domain" description="GGDEF" evidence="8">
    <location>
        <begin position="460"/>
        <end position="591"/>
    </location>
</feature>
<reference evidence="9 10" key="1">
    <citation type="submission" date="2014-10" db="EMBL/GenBank/DDBJ databases">
        <title>Genome sequence of Novosphingobium malaysiense MUSC 273(T).</title>
        <authorList>
            <person name="Lee L.-H."/>
        </authorList>
    </citation>
    <scope>NUCLEOTIDE SEQUENCE [LARGE SCALE GENOMIC DNA]</scope>
    <source>
        <strain evidence="9 10">MUSC 273</strain>
    </source>
</reference>
<keyword evidence="5 6" id="KW-0472">Membrane</keyword>
<evidence type="ECO:0008006" key="11">
    <source>
        <dbReference type="Google" id="ProtNLM"/>
    </source>
</evidence>
<accession>A0A0B1ZNV3</accession>
<feature type="domain" description="PAS" evidence="7">
    <location>
        <begin position="309"/>
        <end position="364"/>
    </location>
</feature>
<dbReference type="InterPro" id="IPR029787">
    <property type="entry name" value="Nucleotide_cyclase"/>
</dbReference>
<keyword evidence="2" id="KW-1003">Cell membrane</keyword>
<evidence type="ECO:0000313" key="9">
    <source>
        <dbReference type="EMBL" id="KHK90953.1"/>
    </source>
</evidence>
<dbReference type="PANTHER" id="PTHR44757:SF2">
    <property type="entry name" value="BIOFILM ARCHITECTURE MAINTENANCE PROTEIN MBAA"/>
    <property type="match status" value="1"/>
</dbReference>
<evidence type="ECO:0000256" key="3">
    <source>
        <dbReference type="ARBA" id="ARBA00022692"/>
    </source>
</evidence>
<dbReference type="SUPFAM" id="SSF55785">
    <property type="entry name" value="PYP-like sensor domain (PAS domain)"/>
    <property type="match status" value="1"/>
</dbReference>
<dbReference type="SMART" id="SM00267">
    <property type="entry name" value="GGDEF"/>
    <property type="match status" value="1"/>
</dbReference>
<feature type="transmembrane region" description="Helical" evidence="6">
    <location>
        <begin position="19"/>
        <end position="37"/>
    </location>
</feature>
<dbReference type="RefSeq" id="WP_039282031.1">
    <property type="nucleotide sequence ID" value="NZ_JTDI01000003.1"/>
</dbReference>
<evidence type="ECO:0000256" key="2">
    <source>
        <dbReference type="ARBA" id="ARBA00022475"/>
    </source>
</evidence>
<dbReference type="InterPro" id="IPR035965">
    <property type="entry name" value="PAS-like_dom_sf"/>
</dbReference>
<dbReference type="EMBL" id="JTDI01000003">
    <property type="protein sequence ID" value="KHK90953.1"/>
    <property type="molecule type" value="Genomic_DNA"/>
</dbReference>
<keyword evidence="3 6" id="KW-0812">Transmembrane</keyword>
<dbReference type="PANTHER" id="PTHR44757">
    <property type="entry name" value="DIGUANYLATE CYCLASE DGCP"/>
    <property type="match status" value="1"/>
</dbReference>
<dbReference type="PROSITE" id="PS51257">
    <property type="entry name" value="PROKAR_LIPOPROTEIN"/>
    <property type="match status" value="1"/>
</dbReference>
<dbReference type="Pfam" id="PF08448">
    <property type="entry name" value="PAS_4"/>
    <property type="match status" value="1"/>
</dbReference>
<dbReference type="InterPro" id="IPR007895">
    <property type="entry name" value="MASE1"/>
</dbReference>
<sequence length="591" mass="62749">MVAKNAGIADALEKRCDNAITAVGGYFLLACGTILLTSNGRNHATMWPADALILALLLLNTRANWPAILAAGWAANLMANALARGWDPGLIFYGGINMGQTLLAALFICRKGRPQNVLADSATAVRFVLYAGIVAPALGALAGSLVTALIFAQPFGTSFVRWYVSNALGLLILTPFLMSLFDGSFVQYFKEPVRADRKEVVGLHVLHVAVTGAVFAQNIAPTLFLPVSTAMALSFRLGRLGAILGTLAIAVIGSLATYLGHGPISLVHSGVDIQEFVLQFYLGVILATTLPVAATVSSRARALQDLTEREEALRLMMAHSSDGIVSFDMSGKCRWADGPLEAYLGVEPGALVGRTLDALSLRAPALAARLLECGAGGGEGSSSIEFCPILRPHLTLEASFATMRQDGKPVGTVVTLSDVTGRKAREIATRSKAQVDDLTGLLNRSGFQKRLRDALADERRTVTLALVDVDSFASINDNYGHGVGDAVLWEIARRLKASTRTDDVLARLGGDRFAVLLGCDLETGLKVCERMVETVRESPVVNDGAVSVLASVRCGLAQHARDMRREEIFDAAAAALEDLKRRGRNGVAVAA</sequence>
<dbReference type="InterPro" id="IPR043128">
    <property type="entry name" value="Rev_trsase/Diguanyl_cyclase"/>
</dbReference>
<keyword evidence="10" id="KW-1185">Reference proteome</keyword>
<evidence type="ECO:0000256" key="6">
    <source>
        <dbReference type="SAM" id="Phobius"/>
    </source>
</evidence>
<evidence type="ECO:0000313" key="10">
    <source>
        <dbReference type="Proteomes" id="UP000031057"/>
    </source>
</evidence>
<evidence type="ECO:0000256" key="1">
    <source>
        <dbReference type="ARBA" id="ARBA00004651"/>
    </source>
</evidence>